<evidence type="ECO:0000313" key="3">
    <source>
        <dbReference type="Proteomes" id="UP000005387"/>
    </source>
</evidence>
<dbReference type="STRING" id="717606.PaecuDRAFT_3255"/>
<sequence length="392" mass="44707">MNLADMLGCADIQQLSRIAGEYRCECNGNSKNELIQTILSAVNRREVFEEQVGRMGLEDLRFLNSLLFDSRSSFSLEDLTARIQQSKFGEVQPLEAAGVPVESARKPKTNAQSSKRQSKAAALKAKELTPRDVILKFKHQGWLFNGLAGPNRYMFQVPADLKAKLRETMERKLMLTVEAAEEPQAYRDEQGLLTEDLYALLRYVQRNEIPTAADGSMYKRNLLQLLELCGVRESLPAKGEWRFGYGRKFHVYPNRLSLLYDYALDGRLLSEASEQLTITATGEAYLAEEQKDVTARLYKYWLKLYRTPIPNMVAIVHWIDCLAKQWVTAESLQRTLLPYIKPFYYDTAESIFAQRIVAMMLHLGLLRVGEHERYGTVVRMTRLGSAIISGSE</sequence>
<reference evidence="2 3" key="1">
    <citation type="submission" date="2010-07" db="EMBL/GenBank/DDBJ databases">
        <title>The draft genome of Paenibacillus curdlanolyticus YK9.</title>
        <authorList>
            <consortium name="US DOE Joint Genome Institute (JGI-PGF)"/>
            <person name="Lucas S."/>
            <person name="Copeland A."/>
            <person name="Lapidus A."/>
            <person name="Cheng J.-F."/>
            <person name="Bruce D."/>
            <person name="Goodwin L."/>
            <person name="Pitluck S."/>
            <person name="Land M.L."/>
            <person name="Hauser L."/>
            <person name="Chang Y.-J."/>
            <person name="Jeffries C."/>
            <person name="Anderson I.J."/>
            <person name="Johnson E."/>
            <person name="Loganathan U."/>
            <person name="Mulhopadhyay B."/>
            <person name="Kyrpides N."/>
            <person name="Woyke T.J."/>
        </authorList>
    </citation>
    <scope>NUCLEOTIDE SEQUENCE [LARGE SCALE GENOMIC DNA]</scope>
    <source>
        <strain evidence="2 3">YK9</strain>
    </source>
</reference>
<name>E0IC66_9BACL</name>
<accession>E0IC66</accession>
<dbReference type="OrthoDB" id="2369695at2"/>
<evidence type="ECO:0000313" key="2">
    <source>
        <dbReference type="EMBL" id="EFM09752.1"/>
    </source>
</evidence>
<gene>
    <name evidence="2" type="ORF">PaecuDRAFT_3255</name>
</gene>
<proteinExistence type="predicted"/>
<evidence type="ECO:0008006" key="4">
    <source>
        <dbReference type="Google" id="ProtNLM"/>
    </source>
</evidence>
<evidence type="ECO:0000256" key="1">
    <source>
        <dbReference type="SAM" id="MobiDB-lite"/>
    </source>
</evidence>
<dbReference type="eggNOG" id="ENOG503124W">
    <property type="taxonomic scope" value="Bacteria"/>
</dbReference>
<keyword evidence="3" id="KW-1185">Reference proteome</keyword>
<dbReference type="EMBL" id="AEDD01000009">
    <property type="protein sequence ID" value="EFM09752.1"/>
    <property type="molecule type" value="Genomic_DNA"/>
</dbReference>
<dbReference type="Proteomes" id="UP000005387">
    <property type="component" value="Unassembled WGS sequence"/>
</dbReference>
<dbReference type="AlphaFoldDB" id="E0IC66"/>
<protein>
    <recommendedName>
        <fullName evidence="4">Helicase XPB/Ssl2 N-terminal domain-containing protein</fullName>
    </recommendedName>
</protein>
<feature type="region of interest" description="Disordered" evidence="1">
    <location>
        <begin position="99"/>
        <end position="119"/>
    </location>
</feature>
<dbReference type="RefSeq" id="WP_006039243.1">
    <property type="nucleotide sequence ID" value="NZ_AEDD01000009.1"/>
</dbReference>
<organism evidence="2 3">
    <name type="scientific">Paenibacillus curdlanolyticus YK9</name>
    <dbReference type="NCBI Taxonomy" id="717606"/>
    <lineage>
        <taxon>Bacteria</taxon>
        <taxon>Bacillati</taxon>
        <taxon>Bacillota</taxon>
        <taxon>Bacilli</taxon>
        <taxon>Bacillales</taxon>
        <taxon>Paenibacillaceae</taxon>
        <taxon>Paenibacillus</taxon>
    </lineage>
</organism>